<proteinExistence type="predicted"/>
<evidence type="ECO:0000313" key="2">
    <source>
        <dbReference type="RefSeq" id="XP_021865874.1"/>
    </source>
</evidence>
<accession>A0A9R0JDE0</accession>
<evidence type="ECO:0000313" key="3">
    <source>
        <dbReference type="RefSeq" id="XP_056684497.1"/>
    </source>
</evidence>
<dbReference type="Proteomes" id="UP000813463">
    <property type="component" value="Chromosome 5"/>
</dbReference>
<dbReference type="GeneID" id="110804575"/>
<dbReference type="KEGG" id="soe:110804575"/>
<keyword evidence="1" id="KW-1185">Reference proteome</keyword>
<name>A0A9R0JDE0_SPIOL</name>
<evidence type="ECO:0000313" key="1">
    <source>
        <dbReference type="Proteomes" id="UP000813463"/>
    </source>
</evidence>
<reference evidence="2" key="2">
    <citation type="submission" date="2025-04" db="UniProtKB">
        <authorList>
            <consortium name="RefSeq"/>
        </authorList>
    </citation>
    <scope>IDENTIFICATION</scope>
    <source>
        <tissue evidence="3">Leaf</tissue>
    </source>
</reference>
<organism evidence="1 2">
    <name type="scientific">Spinacia oleracea</name>
    <name type="common">Spinach</name>
    <dbReference type="NCBI Taxonomy" id="3562"/>
    <lineage>
        <taxon>Eukaryota</taxon>
        <taxon>Viridiplantae</taxon>
        <taxon>Streptophyta</taxon>
        <taxon>Embryophyta</taxon>
        <taxon>Tracheophyta</taxon>
        <taxon>Spermatophyta</taxon>
        <taxon>Magnoliopsida</taxon>
        <taxon>eudicotyledons</taxon>
        <taxon>Gunneridae</taxon>
        <taxon>Pentapetalae</taxon>
        <taxon>Caryophyllales</taxon>
        <taxon>Chenopodiaceae</taxon>
        <taxon>Chenopodioideae</taxon>
        <taxon>Anserineae</taxon>
        <taxon>Spinacia</taxon>
    </lineage>
</organism>
<gene>
    <name evidence="2 3" type="primary">LOC110804575</name>
</gene>
<dbReference type="AlphaFoldDB" id="A0A9R0JDE0"/>
<reference evidence="1" key="1">
    <citation type="journal article" date="2021" name="Nat. Commun.">
        <title>Genomic analyses provide insights into spinach domestication and the genetic basis of agronomic traits.</title>
        <authorList>
            <person name="Cai X."/>
            <person name="Sun X."/>
            <person name="Xu C."/>
            <person name="Sun H."/>
            <person name="Wang X."/>
            <person name="Ge C."/>
            <person name="Zhang Z."/>
            <person name="Wang Q."/>
            <person name="Fei Z."/>
            <person name="Jiao C."/>
            <person name="Wang Q."/>
        </authorList>
    </citation>
    <scope>NUCLEOTIDE SEQUENCE [LARGE SCALE GENOMIC DNA]</scope>
    <source>
        <strain evidence="1">cv. Varoflay</strain>
    </source>
</reference>
<protein>
    <submittedName>
        <fullName evidence="3">Mannosyl-oligosaccharide glucosidase GCS1 isoform X1</fullName>
    </submittedName>
    <submittedName>
        <fullName evidence="2">Mannosyl-oligosaccharide glucosidase GCS1-like</fullName>
    </submittedName>
</protein>
<dbReference type="RefSeq" id="XP_056684497.1">
    <property type="nucleotide sequence ID" value="XM_056828519.1"/>
</dbReference>
<dbReference type="RefSeq" id="XP_021865874.1">
    <property type="nucleotide sequence ID" value="XM_022010182.1"/>
</dbReference>
<sequence length="84" mass="9260">MPAAVAKHMVVGSTNLTVISSLAKHMVADNSESHYAGFKTPHIHNLFDLVQVTLARQDQHDGLDQIENDDLVDIENHADVRETS</sequence>